<dbReference type="RefSeq" id="WP_189958247.1">
    <property type="nucleotide sequence ID" value="NZ_BMVG01000035.1"/>
</dbReference>
<evidence type="ECO:0000313" key="1">
    <source>
        <dbReference type="EMBL" id="GHE12676.1"/>
    </source>
</evidence>
<dbReference type="Gene3D" id="3.40.47.10">
    <property type="match status" value="1"/>
</dbReference>
<gene>
    <name evidence="1" type="ORF">GCM10010339_77040</name>
</gene>
<dbReference type="EMBL" id="BMVG01000035">
    <property type="protein sequence ID" value="GHE12676.1"/>
    <property type="molecule type" value="Genomic_DNA"/>
</dbReference>
<dbReference type="AlphaFoldDB" id="A0A918YRR5"/>
<protein>
    <recommendedName>
        <fullName evidence="3">Beta-ketoacyl-[acyl-carrier-protein] synthase III C-terminal domain-containing protein</fullName>
    </recommendedName>
</protein>
<dbReference type="GO" id="GO:0016747">
    <property type="term" value="F:acyltransferase activity, transferring groups other than amino-acyl groups"/>
    <property type="evidence" value="ECO:0007669"/>
    <property type="project" value="UniProtKB-ARBA"/>
</dbReference>
<dbReference type="SUPFAM" id="SSF53901">
    <property type="entry name" value="Thiolase-like"/>
    <property type="match status" value="1"/>
</dbReference>
<evidence type="ECO:0000313" key="2">
    <source>
        <dbReference type="Proteomes" id="UP000655443"/>
    </source>
</evidence>
<reference evidence="1" key="2">
    <citation type="submission" date="2020-09" db="EMBL/GenBank/DDBJ databases">
        <authorList>
            <person name="Sun Q."/>
            <person name="Ohkuma M."/>
        </authorList>
    </citation>
    <scope>NUCLEOTIDE SEQUENCE</scope>
    <source>
        <strain evidence="1">JCM 4714</strain>
    </source>
</reference>
<reference evidence="1" key="1">
    <citation type="journal article" date="2014" name="Int. J. Syst. Evol. Microbiol.">
        <title>Complete genome sequence of Corynebacterium casei LMG S-19264T (=DSM 44701T), isolated from a smear-ripened cheese.</title>
        <authorList>
            <consortium name="US DOE Joint Genome Institute (JGI-PGF)"/>
            <person name="Walter F."/>
            <person name="Albersmeier A."/>
            <person name="Kalinowski J."/>
            <person name="Ruckert C."/>
        </authorList>
    </citation>
    <scope>NUCLEOTIDE SEQUENCE</scope>
    <source>
        <strain evidence="1">JCM 4714</strain>
    </source>
</reference>
<name>A0A918YRR5_9ACTN</name>
<proteinExistence type="predicted"/>
<accession>A0A918YRR5</accession>
<keyword evidence="2" id="KW-1185">Reference proteome</keyword>
<dbReference type="InterPro" id="IPR016039">
    <property type="entry name" value="Thiolase-like"/>
</dbReference>
<dbReference type="Proteomes" id="UP000655443">
    <property type="component" value="Unassembled WGS sequence"/>
</dbReference>
<sequence>MRCDAPGDHGVAYGEGSPARLADLLDRDDVRSGGPLVLLSAGAGVTWSAATVEVF</sequence>
<evidence type="ECO:0008006" key="3">
    <source>
        <dbReference type="Google" id="ProtNLM"/>
    </source>
</evidence>
<comment type="caution">
    <text evidence="1">The sequence shown here is derived from an EMBL/GenBank/DDBJ whole genome shotgun (WGS) entry which is preliminary data.</text>
</comment>
<organism evidence="1 2">
    <name type="scientific">Streptomyces alanosinicus</name>
    <dbReference type="NCBI Taxonomy" id="68171"/>
    <lineage>
        <taxon>Bacteria</taxon>
        <taxon>Bacillati</taxon>
        <taxon>Actinomycetota</taxon>
        <taxon>Actinomycetes</taxon>
        <taxon>Kitasatosporales</taxon>
        <taxon>Streptomycetaceae</taxon>
        <taxon>Streptomyces</taxon>
    </lineage>
</organism>